<sequence>MPPTEGVPLKLELLVPWKPLAEVESPCPNCGGGV</sequence>
<name>A0A9R0P6F6_AMYMS</name>
<protein>
    <submittedName>
        <fullName evidence="1">Uncharacterized protein</fullName>
    </submittedName>
</protein>
<evidence type="ECO:0000313" key="2">
    <source>
        <dbReference type="Proteomes" id="UP000006138"/>
    </source>
</evidence>
<organism evidence="1 2">
    <name type="scientific">Amycolatopsis mediterranei (strain S699)</name>
    <name type="common">Nocardia mediterranei</name>
    <dbReference type="NCBI Taxonomy" id="713604"/>
    <lineage>
        <taxon>Bacteria</taxon>
        <taxon>Bacillati</taxon>
        <taxon>Actinomycetota</taxon>
        <taxon>Actinomycetes</taxon>
        <taxon>Pseudonocardiales</taxon>
        <taxon>Pseudonocardiaceae</taxon>
        <taxon>Amycolatopsis</taxon>
    </lineage>
</organism>
<dbReference type="KEGG" id="amn:RAM_43655"/>
<reference evidence="1 2" key="1">
    <citation type="journal article" date="2011" name="J. Bacteriol.">
        <title>Whole genome sequence of the rifamycin B-producing strain Amycolatopsis mediterranei S699.</title>
        <authorList>
            <person name="Verma M."/>
            <person name="Kaur J."/>
            <person name="Kumar M."/>
            <person name="Kumari K."/>
            <person name="Saxena A."/>
            <person name="Anand S."/>
            <person name="Nigam A."/>
            <person name="Ravi V."/>
            <person name="Raghuvanshi S."/>
            <person name="Khurana P."/>
            <person name="Tyagi A.K."/>
            <person name="Khurana J.P."/>
            <person name="Lal R."/>
        </authorList>
    </citation>
    <scope>NUCLEOTIDE SEQUENCE [LARGE SCALE GENOMIC DNA]</scope>
    <source>
        <strain evidence="1 2">S699</strain>
    </source>
</reference>
<dbReference type="Proteomes" id="UP000006138">
    <property type="component" value="Chromosome"/>
</dbReference>
<dbReference type="EMBL" id="CP002896">
    <property type="protein sequence ID" value="AEK47198.1"/>
    <property type="molecule type" value="Genomic_DNA"/>
</dbReference>
<gene>
    <name evidence="1" type="ordered locus">RAM_43655</name>
</gene>
<proteinExistence type="predicted"/>
<evidence type="ECO:0000313" key="1">
    <source>
        <dbReference type="EMBL" id="AEK47198.1"/>
    </source>
</evidence>
<keyword evidence="2" id="KW-1185">Reference proteome</keyword>
<dbReference type="AlphaFoldDB" id="A0A9R0P6F6"/>
<accession>A0A9R0P6F6</accession>